<organism evidence="11 12">
    <name type="scientific">Glutamicibacter halophytocola</name>
    <dbReference type="NCBI Taxonomy" id="1933880"/>
    <lineage>
        <taxon>Bacteria</taxon>
        <taxon>Bacillati</taxon>
        <taxon>Actinomycetota</taxon>
        <taxon>Actinomycetes</taxon>
        <taxon>Micrococcales</taxon>
        <taxon>Micrococcaceae</taxon>
        <taxon>Glutamicibacter</taxon>
    </lineage>
</organism>
<dbReference type="GO" id="GO:0006271">
    <property type="term" value="P:DNA strand elongation involved in DNA replication"/>
    <property type="evidence" value="ECO:0007669"/>
    <property type="project" value="TreeGrafter"/>
</dbReference>
<dbReference type="GO" id="GO:0009360">
    <property type="term" value="C:DNA polymerase III complex"/>
    <property type="evidence" value="ECO:0007669"/>
    <property type="project" value="InterPro"/>
</dbReference>
<gene>
    <name evidence="11" type="ORF">NUH22_05905</name>
</gene>
<keyword evidence="6" id="KW-0235">DNA replication</keyword>
<dbReference type="EMBL" id="CP102487">
    <property type="protein sequence ID" value="UUX60143.1"/>
    <property type="molecule type" value="Genomic_DNA"/>
</dbReference>
<evidence type="ECO:0000256" key="8">
    <source>
        <dbReference type="ARBA" id="ARBA00023125"/>
    </source>
</evidence>
<evidence type="ECO:0000256" key="4">
    <source>
        <dbReference type="ARBA" id="ARBA00022679"/>
    </source>
</evidence>
<evidence type="ECO:0000313" key="12">
    <source>
        <dbReference type="Proteomes" id="UP001060018"/>
    </source>
</evidence>
<dbReference type="Gene3D" id="3.10.150.10">
    <property type="entry name" value="DNA Polymerase III, subunit A, domain 2"/>
    <property type="match status" value="2"/>
</dbReference>
<dbReference type="Pfam" id="PF02768">
    <property type="entry name" value="DNA_pol3_beta_3"/>
    <property type="match status" value="1"/>
</dbReference>
<dbReference type="PANTHER" id="PTHR30478:SF0">
    <property type="entry name" value="BETA SLIDING CLAMP"/>
    <property type="match status" value="1"/>
</dbReference>
<dbReference type="RefSeq" id="WP_257746128.1">
    <property type="nucleotide sequence ID" value="NZ_CP102487.1"/>
</dbReference>
<feature type="domain" description="DNA polymerase III beta sliding clamp central" evidence="9">
    <location>
        <begin position="173"/>
        <end position="290"/>
    </location>
</feature>
<evidence type="ECO:0000259" key="9">
    <source>
        <dbReference type="Pfam" id="PF02767"/>
    </source>
</evidence>
<evidence type="ECO:0000256" key="7">
    <source>
        <dbReference type="ARBA" id="ARBA00022932"/>
    </source>
</evidence>
<dbReference type="InterPro" id="IPR022637">
    <property type="entry name" value="DNA_polIII_beta_cen"/>
</dbReference>
<evidence type="ECO:0000256" key="2">
    <source>
        <dbReference type="ARBA" id="ARBA00010752"/>
    </source>
</evidence>
<sequence>MTTTLETAEASVAAGPKKPASLTLPARELLAMLKKVRPNARRSFPAAALTALEFQRSGWLKVSTFDYQAGLSVTRGQQDKSKIRQRLVMGDSIIHTLGELVRGGSKDLEVTLRWTWDRAAEMDRLQMDAGGFELAVPSSLASSSEAEFLEVMTSWPHQPEDGPQRIDRTAIVDVRAFRDLIDQIAHAISTDETLPVLTAFRLEFSADRITALATDRYRLIRSWIPTRLNFDGSILIRLSDWKRIRVLLDKPGDMEITLNRPQMAEAYEDVLFAGKDFRAHAAAVNGEYPKINTLFSSEWASHVTVSASEMLRAARIISTTLERNVPLVLTATEDGTALQITGTNGEAESFSPRIAMQAENAQGLRTAFNPKFYQDALKAISGDKIRISYNEQGKGHRITDGAIPLDRLATEELVMPVRLPSQR</sequence>
<feature type="domain" description="DNA polymerase III beta sliding clamp C-terminal" evidence="10">
    <location>
        <begin position="294"/>
        <end position="398"/>
    </location>
</feature>
<dbReference type="GO" id="GO:0003677">
    <property type="term" value="F:DNA binding"/>
    <property type="evidence" value="ECO:0007669"/>
    <property type="project" value="UniProtKB-KW"/>
</dbReference>
<comment type="subcellular location">
    <subcellularLocation>
        <location evidence="1">Cytoplasm</location>
    </subcellularLocation>
</comment>
<evidence type="ECO:0000256" key="5">
    <source>
        <dbReference type="ARBA" id="ARBA00022695"/>
    </source>
</evidence>
<keyword evidence="5" id="KW-0548">Nucleotidyltransferase</keyword>
<keyword evidence="8" id="KW-0238">DNA-binding</keyword>
<dbReference type="InterPro" id="IPR022635">
    <property type="entry name" value="DNA_polIII_beta_C"/>
</dbReference>
<name>A0AA94Y0F8_9MICC</name>
<dbReference type="GO" id="GO:0005737">
    <property type="term" value="C:cytoplasm"/>
    <property type="evidence" value="ECO:0007669"/>
    <property type="project" value="UniProtKB-SubCell"/>
</dbReference>
<dbReference type="InterPro" id="IPR001001">
    <property type="entry name" value="DNA_polIII_beta"/>
</dbReference>
<evidence type="ECO:0000313" key="11">
    <source>
        <dbReference type="EMBL" id="UUX60143.1"/>
    </source>
</evidence>
<reference evidence="11" key="1">
    <citation type="journal article" date="2022" name="Pest Manag. Sci.">
        <title>Glutamicibacter halophytocola-mediated host fitness of potato tuber moth on Solanaceae crops.</title>
        <authorList>
            <person name="Wang W."/>
            <person name="Xiao G."/>
            <person name="Du G."/>
            <person name="Chang L."/>
            <person name="Yang Y."/>
            <person name="Ye J."/>
            <person name="Chen B."/>
        </authorList>
    </citation>
    <scope>NUCLEOTIDE SEQUENCE</scope>
    <source>
        <strain evidence="11">S2</strain>
    </source>
</reference>
<dbReference type="SUPFAM" id="SSF55979">
    <property type="entry name" value="DNA clamp"/>
    <property type="match status" value="2"/>
</dbReference>
<keyword evidence="4" id="KW-0808">Transferase</keyword>
<keyword evidence="3" id="KW-0963">Cytoplasm</keyword>
<comment type="similarity">
    <text evidence="2">Belongs to the beta sliding clamp family.</text>
</comment>
<dbReference type="Pfam" id="PF02767">
    <property type="entry name" value="DNA_pol3_beta_2"/>
    <property type="match status" value="1"/>
</dbReference>
<evidence type="ECO:0000259" key="10">
    <source>
        <dbReference type="Pfam" id="PF02768"/>
    </source>
</evidence>
<proteinExistence type="inferred from homology"/>
<keyword evidence="7" id="KW-0239">DNA-directed DNA polymerase</keyword>
<accession>A0AA94Y0F8</accession>
<dbReference type="GO" id="GO:0008408">
    <property type="term" value="F:3'-5' exonuclease activity"/>
    <property type="evidence" value="ECO:0007669"/>
    <property type="project" value="InterPro"/>
</dbReference>
<evidence type="ECO:0000256" key="1">
    <source>
        <dbReference type="ARBA" id="ARBA00004496"/>
    </source>
</evidence>
<dbReference type="PANTHER" id="PTHR30478">
    <property type="entry name" value="DNA POLYMERASE III SUBUNIT BETA"/>
    <property type="match status" value="1"/>
</dbReference>
<dbReference type="InterPro" id="IPR046938">
    <property type="entry name" value="DNA_clamp_sf"/>
</dbReference>
<protein>
    <submittedName>
        <fullName evidence="11">DNA polymerase III subunit beta</fullName>
    </submittedName>
</protein>
<dbReference type="SMART" id="SM00480">
    <property type="entry name" value="POL3Bc"/>
    <property type="match status" value="1"/>
</dbReference>
<dbReference type="GO" id="GO:0003887">
    <property type="term" value="F:DNA-directed DNA polymerase activity"/>
    <property type="evidence" value="ECO:0007669"/>
    <property type="project" value="UniProtKB-KW"/>
</dbReference>
<dbReference type="CDD" id="cd00140">
    <property type="entry name" value="beta_clamp"/>
    <property type="match status" value="1"/>
</dbReference>
<evidence type="ECO:0000256" key="3">
    <source>
        <dbReference type="ARBA" id="ARBA00022490"/>
    </source>
</evidence>
<dbReference type="AlphaFoldDB" id="A0AA94Y0F8"/>
<evidence type="ECO:0000256" key="6">
    <source>
        <dbReference type="ARBA" id="ARBA00022705"/>
    </source>
</evidence>
<dbReference type="Proteomes" id="UP001060018">
    <property type="component" value="Chromosome"/>
</dbReference>